<dbReference type="PANTHER" id="PTHR43731:SF14">
    <property type="entry name" value="PRESENILIN-ASSOCIATED RHOMBOID-LIKE PROTEIN, MITOCHONDRIAL"/>
    <property type="match status" value="1"/>
</dbReference>
<evidence type="ECO:0000313" key="9">
    <source>
        <dbReference type="EMBL" id="SYW80187.1"/>
    </source>
</evidence>
<evidence type="ECO:0000256" key="1">
    <source>
        <dbReference type="ARBA" id="ARBA00004141"/>
    </source>
</evidence>
<keyword evidence="10" id="KW-1185">Reference proteome</keyword>
<keyword evidence="3 8" id="KW-0812">Transmembrane</keyword>
<proteinExistence type="inferred from homology"/>
<evidence type="ECO:0000256" key="2">
    <source>
        <dbReference type="ARBA" id="ARBA00009045"/>
    </source>
</evidence>
<evidence type="ECO:0000256" key="5">
    <source>
        <dbReference type="ARBA" id="ARBA00022989"/>
    </source>
</evidence>
<keyword evidence="6 8" id="KW-0472">Membrane</keyword>
<comment type="similarity">
    <text evidence="2">Belongs to the peptidase S54 family.</text>
</comment>
<dbReference type="EMBL" id="ULHB01000065">
    <property type="protein sequence ID" value="SYW80187.1"/>
    <property type="molecule type" value="Genomic_DNA"/>
</dbReference>
<dbReference type="GO" id="GO:0004252">
    <property type="term" value="F:serine-type endopeptidase activity"/>
    <property type="evidence" value="ECO:0007669"/>
    <property type="project" value="TreeGrafter"/>
</dbReference>
<reference evidence="9" key="1">
    <citation type="submission" date="2018-08" db="EMBL/GenBank/DDBJ databases">
        <authorList>
            <person name="Guldener U."/>
        </authorList>
    </citation>
    <scope>NUCLEOTIDE SEQUENCE</scope>
    <source>
        <strain evidence="9">UB2</strain>
    </source>
</reference>
<feature type="transmembrane region" description="Helical" evidence="8">
    <location>
        <begin position="253"/>
        <end position="271"/>
    </location>
</feature>
<keyword evidence="4" id="KW-0378">Hydrolase</keyword>
<organism evidence="9 10">
    <name type="scientific">Ustilago bromivora</name>
    <dbReference type="NCBI Taxonomy" id="307758"/>
    <lineage>
        <taxon>Eukaryota</taxon>
        <taxon>Fungi</taxon>
        <taxon>Dikarya</taxon>
        <taxon>Basidiomycota</taxon>
        <taxon>Ustilaginomycotina</taxon>
        <taxon>Ustilaginomycetes</taxon>
        <taxon>Ustilaginales</taxon>
        <taxon>Ustilaginaceae</taxon>
        <taxon>Ustilago</taxon>
    </lineage>
</organism>
<protein>
    <submittedName>
        <fullName evidence="9">Related to PCP1 - mitochondrial serine protease</fullName>
    </submittedName>
</protein>
<evidence type="ECO:0000256" key="3">
    <source>
        <dbReference type="ARBA" id="ARBA00022692"/>
    </source>
</evidence>
<evidence type="ECO:0000256" key="8">
    <source>
        <dbReference type="SAM" id="Phobius"/>
    </source>
</evidence>
<evidence type="ECO:0000313" key="10">
    <source>
        <dbReference type="Proteomes" id="UP000658997"/>
    </source>
</evidence>
<dbReference type="Gene3D" id="1.20.1540.10">
    <property type="entry name" value="Rhomboid-like"/>
    <property type="match status" value="1"/>
</dbReference>
<feature type="region of interest" description="Disordered" evidence="7">
    <location>
        <begin position="1"/>
        <end position="43"/>
    </location>
</feature>
<dbReference type="AlphaFoldDB" id="A0A8H8QN20"/>
<gene>
    <name evidence="9" type="ORF">UBRO2_03455</name>
</gene>
<dbReference type="InterPro" id="IPR035952">
    <property type="entry name" value="Rhomboid-like_sf"/>
</dbReference>
<comment type="subcellular location">
    <subcellularLocation>
        <location evidence="1">Membrane</location>
        <topology evidence="1">Multi-pass membrane protein</topology>
    </subcellularLocation>
</comment>
<dbReference type="GO" id="GO:0006465">
    <property type="term" value="P:signal peptide processing"/>
    <property type="evidence" value="ECO:0007669"/>
    <property type="project" value="TreeGrafter"/>
</dbReference>
<keyword evidence="9" id="KW-0645">Protease</keyword>
<dbReference type="InterPro" id="IPR050925">
    <property type="entry name" value="Rhomboid_protease_S54"/>
</dbReference>
<dbReference type="Proteomes" id="UP000658997">
    <property type="component" value="Unassembled WGS sequence"/>
</dbReference>
<comment type="caution">
    <text evidence="9">The sequence shown here is derived from an EMBL/GenBank/DDBJ whole genome shotgun (WGS) entry which is preliminary data.</text>
</comment>
<dbReference type="SUPFAM" id="SSF144091">
    <property type="entry name" value="Rhomboid-like"/>
    <property type="match status" value="1"/>
</dbReference>
<evidence type="ECO:0000256" key="6">
    <source>
        <dbReference type="ARBA" id="ARBA00023136"/>
    </source>
</evidence>
<name>A0A8H8QN20_9BASI</name>
<evidence type="ECO:0000256" key="4">
    <source>
        <dbReference type="ARBA" id="ARBA00022801"/>
    </source>
</evidence>
<dbReference type="GO" id="GO:0016020">
    <property type="term" value="C:membrane"/>
    <property type="evidence" value="ECO:0007669"/>
    <property type="project" value="UniProtKB-SubCell"/>
</dbReference>
<accession>A0A8H8QN20</accession>
<keyword evidence="5 8" id="KW-1133">Transmembrane helix</keyword>
<dbReference type="PANTHER" id="PTHR43731">
    <property type="entry name" value="RHOMBOID PROTEASE"/>
    <property type="match status" value="1"/>
</dbReference>
<sequence>MPSPFTRKVTTSHGLAARLSPSNRRRDAMPHSRLPPSAADQEEGQAALLLSNLPPPPSNAQPPSISRAILFLIGFSTLTFASAAYYSLRETEHIASQLGSSRDVFSNISSYLTSSSSSSTSSSGNVWGPGITDQKLSSAHAHDTATKLGLRMQSLLGWCEQLHFPAALTEFIGRTYIIVAEGYLELPPCKQAVVPIVAVNSAVFAAWSIASFRQGAGGRMYKWMTTHFVHRPCSNRLHTMVSSVYSHQAPLHLVFNNIALWSISSSALILASTRYAYTNSRIAESWPTPHFLAFFTSAGLFASTVSHIVSAIQFKRLS</sequence>
<feature type="transmembrane region" description="Helical" evidence="8">
    <location>
        <begin position="291"/>
        <end position="312"/>
    </location>
</feature>
<evidence type="ECO:0000256" key="7">
    <source>
        <dbReference type="SAM" id="MobiDB-lite"/>
    </source>
</evidence>
<feature type="transmembrane region" description="Helical" evidence="8">
    <location>
        <begin position="68"/>
        <end position="88"/>
    </location>
</feature>